<evidence type="ECO:0000313" key="1">
    <source>
        <dbReference type="EMBL" id="CAD7274079.1"/>
    </source>
</evidence>
<organism evidence="1">
    <name type="scientific">Notodromas monacha</name>
    <dbReference type="NCBI Taxonomy" id="399045"/>
    <lineage>
        <taxon>Eukaryota</taxon>
        <taxon>Metazoa</taxon>
        <taxon>Ecdysozoa</taxon>
        <taxon>Arthropoda</taxon>
        <taxon>Crustacea</taxon>
        <taxon>Oligostraca</taxon>
        <taxon>Ostracoda</taxon>
        <taxon>Podocopa</taxon>
        <taxon>Podocopida</taxon>
        <taxon>Cypridocopina</taxon>
        <taxon>Cypridoidea</taxon>
        <taxon>Cyprididae</taxon>
        <taxon>Notodromas</taxon>
    </lineage>
</organism>
<keyword evidence="2" id="KW-1185">Reference proteome</keyword>
<evidence type="ECO:0000313" key="2">
    <source>
        <dbReference type="Proteomes" id="UP000678499"/>
    </source>
</evidence>
<dbReference type="EMBL" id="CAJPEX010000201">
    <property type="protein sequence ID" value="CAG0914231.1"/>
    <property type="molecule type" value="Genomic_DNA"/>
</dbReference>
<sequence length="165" mass="18549">MLWYGRCEADVEDVSSVRTEGDRGGVEDCLRNGGRPGRRVVPRRGLDVDGMLRASEDGISPIGGVWCDTPEVRVMELEDNGPWRGMVLDVSQIKHENEVLAAGVRDEVKFLPRISSWLQEEGSGFWKTCLECWLGVFLDIRFRCSWLVVWQRCVGSIGRPLGVPD</sequence>
<dbReference type="EMBL" id="OA882238">
    <property type="protein sequence ID" value="CAD7274079.1"/>
    <property type="molecule type" value="Genomic_DNA"/>
</dbReference>
<dbReference type="Proteomes" id="UP000678499">
    <property type="component" value="Unassembled WGS sequence"/>
</dbReference>
<name>A0A7R9BHX2_9CRUS</name>
<accession>A0A7R9BHX2</accession>
<gene>
    <name evidence="1" type="ORF">NMOB1V02_LOCUS1935</name>
</gene>
<protein>
    <submittedName>
        <fullName evidence="1">Uncharacterized protein</fullName>
    </submittedName>
</protein>
<reference evidence="1" key="1">
    <citation type="submission" date="2020-11" db="EMBL/GenBank/DDBJ databases">
        <authorList>
            <person name="Tran Van P."/>
        </authorList>
    </citation>
    <scope>NUCLEOTIDE SEQUENCE</scope>
</reference>
<dbReference type="AlphaFoldDB" id="A0A7R9BHX2"/>
<feature type="non-terminal residue" evidence="1">
    <location>
        <position position="165"/>
    </location>
</feature>
<proteinExistence type="predicted"/>